<reference evidence="1 2" key="1">
    <citation type="submission" date="2018-09" db="EMBL/GenBank/DDBJ databases">
        <title>Genomic investigation of the strawberry pathogen Phytophthora fragariae indicates pathogenicity is determined by transcriptional variation in three key races.</title>
        <authorList>
            <person name="Adams T.M."/>
            <person name="Armitage A.D."/>
            <person name="Sobczyk M.K."/>
            <person name="Bates H.J."/>
            <person name="Dunwell J.M."/>
            <person name="Nellist C.F."/>
            <person name="Harrison R.J."/>
        </authorList>
    </citation>
    <scope>NUCLEOTIDE SEQUENCE [LARGE SCALE GENOMIC DNA]</scope>
    <source>
        <strain evidence="1 2">SCRP324</strain>
    </source>
</reference>
<protein>
    <submittedName>
        <fullName evidence="1">Uncharacterized protein</fullName>
    </submittedName>
</protein>
<accession>A0A6A3LNX0</accession>
<evidence type="ECO:0000313" key="1">
    <source>
        <dbReference type="EMBL" id="KAE9017884.1"/>
    </source>
</evidence>
<comment type="caution">
    <text evidence="1">The sequence shown here is derived from an EMBL/GenBank/DDBJ whole genome shotgun (WGS) entry which is preliminary data.</text>
</comment>
<proteinExistence type="predicted"/>
<organism evidence="1 2">
    <name type="scientific">Phytophthora rubi</name>
    <dbReference type="NCBI Taxonomy" id="129364"/>
    <lineage>
        <taxon>Eukaryota</taxon>
        <taxon>Sar</taxon>
        <taxon>Stramenopiles</taxon>
        <taxon>Oomycota</taxon>
        <taxon>Peronosporomycetes</taxon>
        <taxon>Peronosporales</taxon>
        <taxon>Peronosporaceae</taxon>
        <taxon>Phytophthora</taxon>
    </lineage>
</organism>
<dbReference type="AlphaFoldDB" id="A0A6A3LNX0"/>
<evidence type="ECO:0000313" key="2">
    <source>
        <dbReference type="Proteomes" id="UP000435112"/>
    </source>
</evidence>
<dbReference type="EMBL" id="QXFU01000869">
    <property type="protein sequence ID" value="KAE9017884.1"/>
    <property type="molecule type" value="Genomic_DNA"/>
</dbReference>
<sequence>MTSTCRLPWLSKSQLAGGGGLGLAAGGGALGLPAGGGGLGLAADGGLGLAAGGLWQKKKLLLAAGRLARLFVPLAKKISGQSQAGKNEPTCAEKKATCCCQH</sequence>
<gene>
    <name evidence="1" type="ORF">PR002_g13262</name>
</gene>
<name>A0A6A3LNX0_9STRA</name>
<dbReference type="Proteomes" id="UP000435112">
    <property type="component" value="Unassembled WGS sequence"/>
</dbReference>